<evidence type="ECO:0000313" key="15">
    <source>
        <dbReference type="EMBL" id="CAF2819887.1"/>
    </source>
</evidence>
<accession>A0A7R8CKG1</accession>
<comment type="subcellular location">
    <subcellularLocation>
        <location evidence="1 12">Membrane</location>
        <topology evidence="1 12">Single-pass type I membrane protein</topology>
    </subcellularLocation>
</comment>
<dbReference type="GO" id="GO:0007229">
    <property type="term" value="P:integrin-mediated signaling pathway"/>
    <property type="evidence" value="ECO:0007669"/>
    <property type="project" value="UniProtKB-KW"/>
</dbReference>
<dbReference type="PRINTS" id="PR01185">
    <property type="entry name" value="INTEGRINA"/>
</dbReference>
<dbReference type="GO" id="GO:0008305">
    <property type="term" value="C:integrin complex"/>
    <property type="evidence" value="ECO:0007669"/>
    <property type="project" value="InterPro"/>
</dbReference>
<dbReference type="PANTHER" id="PTHR23220">
    <property type="entry name" value="INTEGRIN ALPHA"/>
    <property type="match status" value="1"/>
</dbReference>
<dbReference type="InterPro" id="IPR013517">
    <property type="entry name" value="FG-GAP"/>
</dbReference>
<evidence type="ECO:0000256" key="4">
    <source>
        <dbReference type="ARBA" id="ARBA00022729"/>
    </source>
</evidence>
<keyword evidence="8 12" id="KW-0401">Integrin</keyword>
<organism evidence="15 16">
    <name type="scientific">Lepeophtheirus salmonis</name>
    <name type="common">Salmon louse</name>
    <name type="synonym">Caligus salmonis</name>
    <dbReference type="NCBI Taxonomy" id="72036"/>
    <lineage>
        <taxon>Eukaryota</taxon>
        <taxon>Metazoa</taxon>
        <taxon>Ecdysozoa</taxon>
        <taxon>Arthropoda</taxon>
        <taxon>Crustacea</taxon>
        <taxon>Multicrustacea</taxon>
        <taxon>Hexanauplia</taxon>
        <taxon>Copepoda</taxon>
        <taxon>Siphonostomatoida</taxon>
        <taxon>Caligidae</taxon>
        <taxon>Lepeophtheirus</taxon>
    </lineage>
</organism>
<dbReference type="SUPFAM" id="SSF69318">
    <property type="entry name" value="Integrin alpha N-terminal domain"/>
    <property type="match status" value="1"/>
</dbReference>
<dbReference type="Pfam" id="PF01839">
    <property type="entry name" value="FG-GAP"/>
    <property type="match status" value="2"/>
</dbReference>
<gene>
    <name evidence="15" type="ORF">LSAA_3646</name>
</gene>
<evidence type="ECO:0000256" key="5">
    <source>
        <dbReference type="ARBA" id="ARBA00022737"/>
    </source>
</evidence>
<dbReference type="Pfam" id="PF08441">
    <property type="entry name" value="Integrin_A_Ig_1"/>
    <property type="match status" value="1"/>
</dbReference>
<dbReference type="Pfam" id="PF20805">
    <property type="entry name" value="Integrin_A_Ig_2"/>
    <property type="match status" value="1"/>
</dbReference>
<dbReference type="Gene3D" id="2.60.40.1460">
    <property type="entry name" value="Integrin domains. Chain A, domain 2"/>
    <property type="match status" value="1"/>
</dbReference>
<dbReference type="GO" id="GO:0005178">
    <property type="term" value="F:integrin binding"/>
    <property type="evidence" value="ECO:0007669"/>
    <property type="project" value="TreeGrafter"/>
</dbReference>
<evidence type="ECO:0000256" key="6">
    <source>
        <dbReference type="ARBA" id="ARBA00022889"/>
    </source>
</evidence>
<dbReference type="SUPFAM" id="SSF69179">
    <property type="entry name" value="Integrin domains"/>
    <property type="match status" value="3"/>
</dbReference>
<keyword evidence="10 12" id="KW-0675">Receptor</keyword>
<dbReference type="PANTHER" id="PTHR23220:SF133">
    <property type="entry name" value="INTEGRIN ALPHA-PS2"/>
    <property type="match status" value="1"/>
</dbReference>
<evidence type="ECO:0000256" key="12">
    <source>
        <dbReference type="RuleBase" id="RU003762"/>
    </source>
</evidence>
<dbReference type="Gene3D" id="2.60.40.1510">
    <property type="entry name" value="ntegrin, alpha v. Chain A, domain 3"/>
    <property type="match status" value="1"/>
</dbReference>
<dbReference type="EMBL" id="HG994591">
    <property type="protein sequence ID" value="CAF2819887.1"/>
    <property type="molecule type" value="Genomic_DNA"/>
</dbReference>
<keyword evidence="16" id="KW-1185">Reference proteome</keyword>
<dbReference type="GO" id="GO:0007160">
    <property type="term" value="P:cell-matrix adhesion"/>
    <property type="evidence" value="ECO:0007669"/>
    <property type="project" value="TreeGrafter"/>
</dbReference>
<dbReference type="Proteomes" id="UP000675881">
    <property type="component" value="Chromosome 12"/>
</dbReference>
<evidence type="ECO:0000256" key="1">
    <source>
        <dbReference type="ARBA" id="ARBA00004479"/>
    </source>
</evidence>
<dbReference type="SMART" id="SM00191">
    <property type="entry name" value="Int_alpha"/>
    <property type="match status" value="4"/>
</dbReference>
<dbReference type="InterPro" id="IPR013519">
    <property type="entry name" value="Int_alpha_beta-p"/>
</dbReference>
<dbReference type="InterPro" id="IPR032695">
    <property type="entry name" value="Integrin_dom_sf"/>
</dbReference>
<evidence type="ECO:0000259" key="14">
    <source>
        <dbReference type="Pfam" id="PF20805"/>
    </source>
</evidence>
<proteinExistence type="inferred from homology"/>
<evidence type="ECO:0000256" key="2">
    <source>
        <dbReference type="ARBA" id="ARBA00008054"/>
    </source>
</evidence>
<dbReference type="InterPro" id="IPR000413">
    <property type="entry name" value="Integrin_alpha"/>
</dbReference>
<dbReference type="PROSITE" id="PS51470">
    <property type="entry name" value="FG_GAP"/>
    <property type="match status" value="4"/>
</dbReference>
<dbReference type="GO" id="GO:0033627">
    <property type="term" value="P:cell adhesion mediated by integrin"/>
    <property type="evidence" value="ECO:0007669"/>
    <property type="project" value="TreeGrafter"/>
</dbReference>
<dbReference type="InterPro" id="IPR028994">
    <property type="entry name" value="Integrin_alpha_N"/>
</dbReference>
<evidence type="ECO:0000256" key="7">
    <source>
        <dbReference type="ARBA" id="ARBA00022989"/>
    </source>
</evidence>
<dbReference type="GO" id="GO:0048513">
    <property type="term" value="P:animal organ development"/>
    <property type="evidence" value="ECO:0007669"/>
    <property type="project" value="UniProtKB-ARBA"/>
</dbReference>
<evidence type="ECO:0000256" key="10">
    <source>
        <dbReference type="ARBA" id="ARBA00023170"/>
    </source>
</evidence>
<keyword evidence="4" id="KW-0732">Signal</keyword>
<reference evidence="15" key="1">
    <citation type="submission" date="2021-02" db="EMBL/GenBank/DDBJ databases">
        <authorList>
            <person name="Bekaert M."/>
        </authorList>
    </citation>
    <scope>NUCLEOTIDE SEQUENCE</scope>
    <source>
        <strain evidence="15">IoA-00</strain>
    </source>
</reference>
<dbReference type="InterPro" id="IPR013649">
    <property type="entry name" value="Integrin_alpha_Ig-like_1"/>
</dbReference>
<evidence type="ECO:0000313" key="16">
    <source>
        <dbReference type="Proteomes" id="UP000675881"/>
    </source>
</evidence>
<evidence type="ECO:0000256" key="11">
    <source>
        <dbReference type="ARBA" id="ARBA00023180"/>
    </source>
</evidence>
<evidence type="ECO:0000256" key="9">
    <source>
        <dbReference type="ARBA" id="ARBA00023136"/>
    </source>
</evidence>
<dbReference type="AlphaFoldDB" id="A0A7R8CKG1"/>
<feature type="domain" description="Integrin alpha second immunoglobulin-like" evidence="14">
    <location>
        <begin position="500"/>
        <end position="629"/>
    </location>
</feature>
<comment type="similarity">
    <text evidence="2 12">Belongs to the integrin alpha chain family.</text>
</comment>
<dbReference type="GO" id="GO:0009897">
    <property type="term" value="C:external side of plasma membrane"/>
    <property type="evidence" value="ECO:0007669"/>
    <property type="project" value="TreeGrafter"/>
</dbReference>
<keyword evidence="7" id="KW-1133">Transmembrane helix</keyword>
<keyword evidence="3" id="KW-0812">Transmembrane</keyword>
<keyword evidence="6 12" id="KW-0130">Cell adhesion</keyword>
<dbReference type="Gene3D" id="2.130.10.130">
    <property type="entry name" value="Integrin alpha, N-terminal"/>
    <property type="match status" value="1"/>
</dbReference>
<dbReference type="GO" id="GO:0007157">
    <property type="term" value="P:heterophilic cell-cell adhesion via plasma membrane cell adhesion molecules"/>
    <property type="evidence" value="ECO:0007669"/>
    <property type="project" value="UniProtKB-ARBA"/>
</dbReference>
<protein>
    <submittedName>
        <fullName evidence="15">ITGA8</fullName>
    </submittedName>
</protein>
<keyword evidence="5" id="KW-0677">Repeat</keyword>
<keyword evidence="11" id="KW-0325">Glycoprotein</keyword>
<dbReference type="InterPro" id="IPR048285">
    <property type="entry name" value="Integrin_alpha_Ig-like_2"/>
</dbReference>
<sequence>MFGFSVVGHKDNNNSWIIVGAPEDESFFQGEVGINRPGSVYKCQTVWPFDCDQIPFDTMGNNNISGTTIDDKSLQWFGASLYSSGEDGIVVACAPRYVYFSLNRQRREPVGTCYTATDSFSKFSEYSPCRTVAWGFHQQGYCQAGFSCAISDDRLFIGAIGAYYAQGQVFSQNLKNRLDYFASQEGPENQDDSYLGYSLATGDFTGTNSVDLAVGVPRGANFTGKVVLFTGRRLFNLHNLTGNQVGSYFGYSLATFDGNGDGLDDLAIGAPFQSSKLLGGLSEKYETGRVYVVYQNAAHKFRHWDIIDGKEIGGRFGLSLTNLGDINGDGFKDLAIGAPYSEYNRGSVFIHLGSSKGISKEPDQIIHGSNQGITIPKGLDLQYQDQMIRWKWIPRFNCCCLEYTGRGVEDELDFLVTWMLDYRKKNNYRMYFLNNEHSRSQKKIMKLKRNMSVCSRSLIYLLPEVVDKLSPIDASMTCEIYQKLWELIIYVCPNLGIIFNKSTENYLVGSEERFELDITIFNHGEAAYETTFYLHIPNKVYYKKMRMINIQNEKNISIIKHGTPKILCSPPSQKNNFLLKCDLGNPMTTLSKISFKIVLKPVFDQRKISSLNFEMLVNSSNPESDNTLEDNIRNISVPVIIKTELKIRGRSDPEPLETYEDEPLLYLTTQPQIRGNVKCNYVDDVNPYGIKINEQRNMQISESFREKRSQLSIRTNNSKNIVLRTLVKWI</sequence>
<keyword evidence="9" id="KW-0472">Membrane</keyword>
<dbReference type="OrthoDB" id="6349939at2759"/>
<evidence type="ECO:0000256" key="8">
    <source>
        <dbReference type="ARBA" id="ARBA00023037"/>
    </source>
</evidence>
<evidence type="ECO:0000259" key="13">
    <source>
        <dbReference type="Pfam" id="PF08441"/>
    </source>
</evidence>
<evidence type="ECO:0000256" key="3">
    <source>
        <dbReference type="ARBA" id="ARBA00022692"/>
    </source>
</evidence>
<feature type="domain" description="Integrin alpha first immunoglubulin-like" evidence="13">
    <location>
        <begin position="399"/>
        <end position="480"/>
    </location>
</feature>
<name>A0A7R8CKG1_LEPSM</name>